<evidence type="ECO:0000256" key="15">
    <source>
        <dbReference type="PIRSR" id="PIRSR000724-2"/>
    </source>
</evidence>
<evidence type="ECO:0000256" key="5">
    <source>
        <dbReference type="ARBA" id="ARBA00013061"/>
    </source>
</evidence>
<dbReference type="InterPro" id="IPR015824">
    <property type="entry name" value="Phosphoglycerate_kinase_N"/>
</dbReference>
<dbReference type="GO" id="GO:0006096">
    <property type="term" value="P:glycolytic process"/>
    <property type="evidence" value="ECO:0007669"/>
    <property type="project" value="UniProtKB-UniRule"/>
</dbReference>
<feature type="binding site" evidence="13">
    <location>
        <position position="43"/>
    </location>
    <ligand>
        <name>substrate</name>
    </ligand>
</feature>
<dbReference type="UniPathway" id="UPA00109">
    <property type="reaction ID" value="UER00185"/>
</dbReference>
<evidence type="ECO:0000256" key="14">
    <source>
        <dbReference type="PIRSR" id="PIRSR000724-1"/>
    </source>
</evidence>
<dbReference type="FunFam" id="3.40.50.1260:FF:000031">
    <property type="entry name" value="Phosphoglycerate kinase 1"/>
    <property type="match status" value="1"/>
</dbReference>
<feature type="binding site" evidence="13 15">
    <location>
        <position position="330"/>
    </location>
    <ligand>
        <name>ATP</name>
        <dbReference type="ChEBI" id="CHEBI:30616"/>
    </ligand>
</feature>
<dbReference type="Pfam" id="PF00162">
    <property type="entry name" value="PGK"/>
    <property type="match status" value="1"/>
</dbReference>
<dbReference type="EMBL" id="FMID01000025">
    <property type="protein sequence ID" value="SCL75188.1"/>
    <property type="molecule type" value="Genomic_DNA"/>
</dbReference>
<dbReference type="RefSeq" id="WP_074369463.1">
    <property type="nucleotide sequence ID" value="NZ_FMID01000025.1"/>
</dbReference>
<feature type="binding site" evidence="14">
    <location>
        <position position="43"/>
    </location>
    <ligand>
        <name>(2R)-3-phosphoglycerate</name>
        <dbReference type="ChEBI" id="CHEBI:58272"/>
    </ligand>
</feature>
<feature type="binding site" evidence="13">
    <location>
        <position position="125"/>
    </location>
    <ligand>
        <name>substrate</name>
    </ligand>
</feature>
<dbReference type="GO" id="GO:0004618">
    <property type="term" value="F:phosphoglycerate kinase activity"/>
    <property type="evidence" value="ECO:0007669"/>
    <property type="project" value="UniProtKB-UniRule"/>
</dbReference>
<evidence type="ECO:0000256" key="3">
    <source>
        <dbReference type="ARBA" id="ARBA00008982"/>
    </source>
</evidence>
<comment type="similarity">
    <text evidence="3 13 16">Belongs to the phosphoglycerate kinase family.</text>
</comment>
<dbReference type="PRINTS" id="PR00477">
    <property type="entry name" value="PHGLYCKINASE"/>
</dbReference>
<dbReference type="InterPro" id="IPR001576">
    <property type="entry name" value="Phosphoglycerate_kinase"/>
</dbReference>
<keyword evidence="9 13" id="KW-0547">Nucleotide-binding</keyword>
<keyword evidence="8 13" id="KW-0808">Transferase</keyword>
<dbReference type="EC" id="2.7.2.3" evidence="5 13"/>
<feature type="binding site" evidence="13 15">
    <location>
        <position position="208"/>
    </location>
    <ligand>
        <name>ATP</name>
        <dbReference type="ChEBI" id="CHEBI:30616"/>
    </ligand>
</feature>
<keyword evidence="12 13" id="KW-0324">Glycolysis</keyword>
<reference evidence="17 18" key="1">
    <citation type="submission" date="2016-08" db="EMBL/GenBank/DDBJ databases">
        <authorList>
            <person name="Seilhamer J.J."/>
        </authorList>
    </citation>
    <scope>NUCLEOTIDE SEQUENCE [LARGE SCALE GENOMIC DNA]</scope>
    <source>
        <strain evidence="17">L21-II-0</strain>
    </source>
</reference>
<dbReference type="PANTHER" id="PTHR11406:SF23">
    <property type="entry name" value="PHOSPHOGLYCERATE KINASE 1, CHLOROPLASTIC-RELATED"/>
    <property type="match status" value="1"/>
</dbReference>
<gene>
    <name evidence="13 17" type="primary">pgk</name>
    <name evidence="17" type="ORF">L21_1080</name>
</gene>
<feature type="binding site" evidence="14">
    <location>
        <position position="125"/>
    </location>
    <ligand>
        <name>(2R)-3-phosphoglycerate</name>
        <dbReference type="ChEBI" id="CHEBI:58272"/>
    </ligand>
</feature>
<comment type="pathway">
    <text evidence="2 13">Carbohydrate degradation; glycolysis; pyruvate from D-glyceraldehyde 3-phosphate: step 2/5.</text>
</comment>
<evidence type="ECO:0000256" key="1">
    <source>
        <dbReference type="ARBA" id="ARBA00000642"/>
    </source>
</evidence>
<evidence type="ECO:0000256" key="7">
    <source>
        <dbReference type="ARBA" id="ARBA00022490"/>
    </source>
</evidence>
<comment type="subunit">
    <text evidence="4 13">Monomer.</text>
</comment>
<evidence type="ECO:0000256" key="13">
    <source>
        <dbReference type="HAMAP-Rule" id="MF_00145"/>
    </source>
</evidence>
<accession>A0A1M4MK45</accession>
<protein>
    <recommendedName>
        <fullName evidence="6 13">Phosphoglycerate kinase</fullName>
        <ecNumber evidence="5 13">2.7.2.3</ecNumber>
    </recommendedName>
</protein>
<dbReference type="InterPro" id="IPR036043">
    <property type="entry name" value="Phosphoglycerate_kinase_sf"/>
</dbReference>
<proteinExistence type="inferred from homology"/>
<dbReference type="HAMAP" id="MF_00145">
    <property type="entry name" value="Phosphoglyc_kinase"/>
    <property type="match status" value="1"/>
</dbReference>
<dbReference type="PANTHER" id="PTHR11406">
    <property type="entry name" value="PHOSPHOGLYCERATE KINASE"/>
    <property type="match status" value="1"/>
</dbReference>
<dbReference type="STRING" id="118126.L21_1080"/>
<evidence type="ECO:0000256" key="16">
    <source>
        <dbReference type="RuleBase" id="RU000532"/>
    </source>
</evidence>
<sequence>MQNVIPRRKKTVREIDVRGKRMLVRADFNVPLDEEGTIADDTRIRASLPTIRYLCEQGARVILCSHLDRPKGEIVERLRLALVANRLSELLDRPVAALRDCIGPEVESAVAAMSDGDIVLLENLRFHAEERADDSFFAERLADLAEIYVNDAFGASHRAHASVVGVPQHLPAVAGLLLEREVDAFARILENPERPFAAVIGGAKVSDKLEVLDNVISRVDLLLIGGGMAATFLASRGYPTGASHVEIDRLDDVRRVGENAERRGVRLILPRDVVVAERLEAGTPTRVVPATEIPDGRIIADIGPEAADEFSRELGSVRTVVWNGPMGVFEIPEFAEGTRRVAAALANLRGTTVIGGGSTTDAVQRFGLADEMTHVSTGGGAALAMLAGKPLPGVEALDDAERP</sequence>
<evidence type="ECO:0000256" key="6">
    <source>
        <dbReference type="ARBA" id="ARBA00016471"/>
    </source>
</evidence>
<dbReference type="GO" id="GO:0005829">
    <property type="term" value="C:cytosol"/>
    <property type="evidence" value="ECO:0007669"/>
    <property type="project" value="TreeGrafter"/>
</dbReference>
<evidence type="ECO:0000256" key="4">
    <source>
        <dbReference type="ARBA" id="ARBA00011245"/>
    </source>
</evidence>
<dbReference type="PIRSF" id="PIRSF000724">
    <property type="entry name" value="Pgk"/>
    <property type="match status" value="1"/>
</dbReference>
<evidence type="ECO:0000313" key="17">
    <source>
        <dbReference type="EMBL" id="SCL75188.1"/>
    </source>
</evidence>
<feature type="binding site" evidence="14">
    <location>
        <position position="158"/>
    </location>
    <ligand>
        <name>(2R)-3-phosphoglycerate</name>
        <dbReference type="ChEBI" id="CHEBI:58272"/>
    </ligand>
</feature>
<evidence type="ECO:0000313" key="18">
    <source>
        <dbReference type="Proteomes" id="UP000184671"/>
    </source>
</evidence>
<comment type="caution">
    <text evidence="13">Lacks conserved residue(s) required for the propagation of feature annotation.</text>
</comment>
<evidence type="ECO:0000256" key="12">
    <source>
        <dbReference type="ARBA" id="ARBA00023152"/>
    </source>
</evidence>
<dbReference type="FunFam" id="3.40.50.1260:FF:000006">
    <property type="entry name" value="Phosphoglycerate kinase"/>
    <property type="match status" value="1"/>
</dbReference>
<organism evidence="17 18">
    <name type="scientific">Methanoculleus chikugoensis</name>
    <dbReference type="NCBI Taxonomy" id="118126"/>
    <lineage>
        <taxon>Archaea</taxon>
        <taxon>Methanobacteriati</taxon>
        <taxon>Methanobacteriota</taxon>
        <taxon>Stenosarchaea group</taxon>
        <taxon>Methanomicrobia</taxon>
        <taxon>Methanomicrobiales</taxon>
        <taxon>Methanomicrobiaceae</taxon>
        <taxon>Methanoculleus</taxon>
    </lineage>
</organism>
<keyword evidence="10 13" id="KW-0418">Kinase</keyword>
<evidence type="ECO:0000256" key="10">
    <source>
        <dbReference type="ARBA" id="ARBA00022777"/>
    </source>
</evidence>
<comment type="catalytic activity">
    <reaction evidence="1 13 16">
        <text>(2R)-3-phosphoglycerate + ATP = (2R)-3-phospho-glyceroyl phosphate + ADP</text>
        <dbReference type="Rhea" id="RHEA:14801"/>
        <dbReference type="ChEBI" id="CHEBI:30616"/>
        <dbReference type="ChEBI" id="CHEBI:57604"/>
        <dbReference type="ChEBI" id="CHEBI:58272"/>
        <dbReference type="ChEBI" id="CHEBI:456216"/>
        <dbReference type="EC" id="2.7.2.3"/>
    </reaction>
</comment>
<comment type="subcellular location">
    <subcellularLocation>
        <location evidence="13">Cytoplasm</location>
    </subcellularLocation>
</comment>
<dbReference type="GO" id="GO:0043531">
    <property type="term" value="F:ADP binding"/>
    <property type="evidence" value="ECO:0007669"/>
    <property type="project" value="TreeGrafter"/>
</dbReference>
<feature type="binding site" evidence="13">
    <location>
        <position position="158"/>
    </location>
    <ligand>
        <name>substrate</name>
    </ligand>
</feature>
<feature type="binding site" evidence="13 14">
    <location>
        <begin position="27"/>
        <end position="29"/>
    </location>
    <ligand>
        <name>substrate</name>
    </ligand>
</feature>
<dbReference type="OrthoDB" id="6575at2157"/>
<dbReference type="GO" id="GO:0006094">
    <property type="term" value="P:gluconeogenesis"/>
    <property type="evidence" value="ECO:0007669"/>
    <property type="project" value="TreeGrafter"/>
</dbReference>
<dbReference type="Gene3D" id="3.40.50.1260">
    <property type="entry name" value="Phosphoglycerate kinase, N-terminal domain"/>
    <property type="match status" value="2"/>
</dbReference>
<dbReference type="GO" id="GO:0005524">
    <property type="term" value="F:ATP binding"/>
    <property type="evidence" value="ECO:0007669"/>
    <property type="project" value="UniProtKB-KW"/>
</dbReference>
<keyword evidence="11 13" id="KW-0067">ATP-binding</keyword>
<feature type="binding site" evidence="13 14">
    <location>
        <begin position="66"/>
        <end position="69"/>
    </location>
    <ligand>
        <name>substrate</name>
    </ligand>
</feature>
<evidence type="ECO:0000256" key="8">
    <source>
        <dbReference type="ARBA" id="ARBA00022679"/>
    </source>
</evidence>
<dbReference type="Proteomes" id="UP000184671">
    <property type="component" value="Unassembled WGS sequence"/>
</dbReference>
<dbReference type="SUPFAM" id="SSF53748">
    <property type="entry name" value="Phosphoglycerate kinase"/>
    <property type="match status" value="1"/>
</dbReference>
<evidence type="ECO:0000256" key="11">
    <source>
        <dbReference type="ARBA" id="ARBA00022840"/>
    </source>
</evidence>
<evidence type="ECO:0000256" key="2">
    <source>
        <dbReference type="ARBA" id="ARBA00004838"/>
    </source>
</evidence>
<evidence type="ECO:0000256" key="9">
    <source>
        <dbReference type="ARBA" id="ARBA00022741"/>
    </source>
</evidence>
<dbReference type="AlphaFoldDB" id="A0A1M4MK45"/>
<keyword evidence="7 13" id="KW-0963">Cytoplasm</keyword>
<name>A0A1M4MK45_9EURY</name>